<dbReference type="GO" id="GO:0045053">
    <property type="term" value="P:protein retention in Golgi apparatus"/>
    <property type="evidence" value="ECO:0007669"/>
    <property type="project" value="TreeGrafter"/>
</dbReference>
<name>A0A024UBG9_9STRA</name>
<dbReference type="PROSITE" id="PS50003">
    <property type="entry name" value="PH_DOMAIN"/>
    <property type="match status" value="2"/>
</dbReference>
<protein>
    <recommendedName>
        <fullName evidence="6">PH domain-containing protein</fullName>
    </recommendedName>
</protein>
<dbReference type="eggNOG" id="KOG1809">
    <property type="taxonomic scope" value="Eukaryota"/>
</dbReference>
<feature type="chain" id="PRO_5013357064" description="PH domain-containing protein" evidence="2">
    <location>
        <begin position="16"/>
        <end position="4189"/>
    </location>
</feature>
<dbReference type="PROSITE" id="PS50004">
    <property type="entry name" value="C2"/>
    <property type="match status" value="1"/>
</dbReference>
<comment type="similarity">
    <text evidence="1">Belongs to the VPS13 family.</text>
</comment>
<dbReference type="InterPro" id="IPR036034">
    <property type="entry name" value="PDZ_sf"/>
</dbReference>
<dbReference type="Gene3D" id="2.60.40.150">
    <property type="entry name" value="C2 domain"/>
    <property type="match status" value="1"/>
</dbReference>
<gene>
    <name evidence="5" type="ORF">H310_04968</name>
</gene>
<dbReference type="Pfam" id="PF25036">
    <property type="entry name" value="VPS13_VAB"/>
    <property type="match status" value="2"/>
</dbReference>
<feature type="domain" description="C2" evidence="4">
    <location>
        <begin position="2249"/>
        <end position="2393"/>
    </location>
</feature>
<dbReference type="InterPro" id="IPR001478">
    <property type="entry name" value="PDZ"/>
</dbReference>
<proteinExistence type="inferred from homology"/>
<evidence type="ECO:0000313" key="5">
    <source>
        <dbReference type="EMBL" id="ETW03540.1"/>
    </source>
</evidence>
<dbReference type="InterPro" id="IPR026847">
    <property type="entry name" value="VPS13"/>
</dbReference>
<dbReference type="InterPro" id="IPR000008">
    <property type="entry name" value="C2_dom"/>
</dbReference>
<dbReference type="eggNOG" id="KOG1796">
    <property type="taxonomic scope" value="Eukaryota"/>
</dbReference>
<organism evidence="5">
    <name type="scientific">Aphanomyces invadans</name>
    <dbReference type="NCBI Taxonomy" id="157072"/>
    <lineage>
        <taxon>Eukaryota</taxon>
        <taxon>Sar</taxon>
        <taxon>Stramenopiles</taxon>
        <taxon>Oomycota</taxon>
        <taxon>Saprolegniomycetes</taxon>
        <taxon>Saprolegniales</taxon>
        <taxon>Verrucalvaceae</taxon>
        <taxon>Aphanomyces</taxon>
    </lineage>
</organism>
<evidence type="ECO:0008006" key="6">
    <source>
        <dbReference type="Google" id="ProtNLM"/>
    </source>
</evidence>
<feature type="signal peptide" evidence="2">
    <location>
        <begin position="1"/>
        <end position="15"/>
    </location>
</feature>
<sequence>MIQQALALMLQRLLGKFLTLDSSQLNLSIWDGDLTFKNIQLKLGYGRGDVGELQIQVPWRSLWSQPVVIKAQHIRIYAHANSEPPDGTTQQTAAPAATDEQDKTYLSKLLACIVGNVQIELDDIVIQYECNDEVRDKAAGYAVCSIDRVELQNVGGDWVPTFVDPNQGGNVSRKRLQIYGISSYVVLYSDMSRYYFLHNWSSDIKVTLSYQSASATVPDVDVQLGFSSKTTSALSCKSCAKSTATANHLPVHIEYAHIDVLSAILGEVKAPFDQYGQFSKLTPSKVQGFALVLTYAKQWLLSDCIDDSSNGKTSYSDDDEDDVFEDAIAPPSLSVRMALETPLEISVIPRDAVANLHWSSFVDGVQFQWRQTCVETEIQVGICSILVQEIDDERQDFIVQHRVVDSTPCIQFSCTLPELESLRVGAPTRVTCWMDNALTIKLSDKCVTEWGVLASPLWEWYETWDQQQPTVAQNQSTTNETESLVVFDIRLNSLKATVNVTPSFFLGAQVDSLSFQTNSSDTDMTTTMAVTTFDVFSSQSTMLSLEYISATLIRRSHLKTDGACRCNHMFSNVQSVPTIRSSNSNGFGLRFSKNMDEYSLYSFIAKLPSIHLSVNETEYVHMMALSGMASRLLGVSLPQETPSTLSTTPNAPQLCWLAMEVTVPDVVLSLRPWGEVVVKDVAYTSTSCTRVTMTTTSIGALTVSDLRNPHIQVLSLHEGLTIDQASCPRSAFEFSNTLNLNDKDANLFHIAVPERIQCSISDNFIKSAMQWITKGKLHVSLSSGITSPTNPRRERSTSFVPRDITQCLSESSVWLGQGFVLDVYHEDVGDVHRCNICADKMLHLASWKTSFATFTSQGYGSACEVTSDVRGTLKNLQLNDCAHTSTGVELCHRAIVSGTRDDNMQHVDFRLAWTQDSNGPKFLTQVRLDAVAMTYLLRVHKQLDYFCRHHLYYALYEPLSSIEVASVYAEYTKSIPASPTNEEYPEIRWEVVAHDLSLSLPRNSCSNESVVLRSSSAKFQSSPEATEFLRSGLFIDEGVDDIFVETVSRRQELRRLELRHLRRIVKNQRAKLLVTQARLHADYKTATRESQRFMHGGGRVESLLQAEQACSILKAKLESVDEHLEELHDHLKFIESEIEATKVSEDEVKVVGRYRSRSLDLIQNSVAKIPEYTAGSLFGAEDAAFHDAADEDVTFSATPWLSFELIGLSGWTVDPVSGGFDTKHPIFQQAMAECTIDFQNILHDANVAYSVQNIGIRFNEWSLELLEYQYGTIIGMIYENFKEANNIVSENLWSRCASCGGFHDDSAVCNVDWLRVTIDVLDASLTLHKTYSTPETSTKMDLEQLSIQVAMKTSDELDIDVSVMSLNVSDVHELIQDYIKPTQSIRDVPQVRLASTSTYTDSKYTVQVGHSHIVILPKSLQILSSFFTWPFWMAEDKDETVFVAGPVVEWEIMEVAVIFDKACCFYLLENFAKVDTRALVLMSEIKLDYTWSQSAPDKTSSTKFDLAMQPRGLYFSTLPDLAVDVDFPLMNSFTFQYMHLMEYVLEPSLQATQRYALSLYAEQSNIHAIPVEARLSVQDFLLLANIGHNYANTKANSVCGPELTTVVETPRVLSDKFLADIGGLRVVMVNNSLGVPILDVVMSEIGCEYENTGDAVMIVGGIFRCNYFNNSIYRWEPLIEPFKIQSDIVLSKSLTMQLNFPFAFNFNLTPAMTPILFMDNLLLTDDIVASGAKVTTPFWLKNSLGTSVKFSFAHGQTFIQDTVEHSQVVPIDCRDKVTHLRSFDKASELDALLYQKNSLTAQHSLFIWVTGSMWMSAHPVTVDVVGHISICLKLKDDATAPPDENVPCPVIAAEISLQEDGSKLIHIHSQVLIANETSLPLIVWGYAPPGMIEEWIVDRESTSYVPLHLIHPEARLSVRPSLDTDYAPLASTFGEFDMDIKSSQLSFDTQRKRFIRTGTCICKHKPNDSTSAVMAMQLLPGMVVRELPPWHCVFDVEAFALINTAVDSSATTLRRGSTTVAADSEEDDIDVFEALLKLEDEESSTLAKSQPVVDVLEEAKQAKHVQGMKLEHFAHVLTLKPCLTLHNRLACPVAYRILEQSLQLVAEGILGVGAILPLFQINLHEEIFVSYRLENYNWSEPVTMVHPKHCPLPYKESILSIRITGRTFPDAANYKNAQVPELQLKLKRRDRDVIVYSPLWIVNHAGMPLEYCDALSRKSLETALTFVHNRPASLASTCFVRRQTTLTSPMAVPEDFHLFEKSASIVPVAIYVVVKEARNLINSHKFVGTQNPYIRASLFIPKQTKNEDLVDSLFCFAMTRAHIGGGQNPKFKMNNTMYLPFPEELGTYQLQFARIVVEVRSVWYGSESLLGIVTLPLSEVMSNRDVYAGFQWHELVKKKSSSKKGPAEAVSAGQVEMSITLATKHFIENHAESDNMWGTVLTTPRQQMRKSLQSHGDTAYNLTVYLPTNRFTSVEVSVLPSTTVMEIVKKVANLGGFIMAPDDYILVELLLPRFVSLRSAGRPEAERWFGSVLTDKLSPIQVLGKKFGVHLCHRSIFNTIRLYDESSTASIHHTTPRSLLQHRQPAQNIPVEWAEAINFGSKSGSSWDSLRVKTFKSGWSDAVRIHRNALGNSGVAQLLTLVEENEQSRLNPSKQIELALWSSYGPGAFSETIVTTIVPRYVLINQTSHPLWYRQHNCHIVMTLHVNDMKPFHWDKADEQKKRIEVTFAEGEMDWSGPFTIHSLGSIYLKLRGKSNVHSIYILQAQLDMVGGSIVCVFRDESKRWPPYRIDNFTSFRLQFHQTHWNKDVWDEVQPRSSVPYSWDNHEGRQVISADGNQTLVLERYLDVRFMQVSSSLALDVSNAVVDTKEYNLDMMQKHKRIQLTRSLPASLFDGCPVQGALLKKDNAINWSKRYFRLHDHMVYYFMTENDHALRGVIDLGVNQLANESAVLYLKGWSKQRYKQTQFTKVANPLQSMAKSITETLFGEEAKPSDAPSSQHCEEYFLWIGTLIRMSDMMVTKATQWLQALTLNGTELSPSQLFLASGTDVVQFLLLEQLASNVSSSLDIAQQLLYYGVLGLWNPPPDIDFDNIQFESGGTLYRVLTPTPAAPSSREFSISTPGKTYHLRADSPEDAAVWCRSIRDAIIHAMHKAHTVNNSHAHVDNGQQDSKTTTKTYVYARVRADGPTKVLEFTEGGEEDEEYGMMPLGQISRIEESPTDTNENAVEWLKNVHLSVNLTSIGLSCVNEKPMELIYMSLQGVGLTFVRNENKMRFGVTWQDIQADNQVPEATFQTLLCSKQREVADELQQVCRDCGTPQYQAAFHFCCGWSNEQGSTDYFEYCSVYIAPILLQLDEELVSLIRDFIAAVLLHQNGIHRRELSDTIQSTPFINTSQVQDDFKLAIECEELDPLNSSRLLETHTVSSSERKVYFAVLNIHPVELDITFRSDVIGDRFKDSEQLLDDEVNLENVAAWIPSLSMHVPDLDNAPIRLNALVVEHAFGTSSDVTRRVSKYYTRQLWKQVHKVLGSFDFLGNPAGLLDHLGTAVRDLIVEPFEGARAGTGIAGSGLGFGKGLAKGATSFVTNFIDGTSDATSKVTGTFGQGLATMSLDGHYQKIRAKARRRHVYGFKEGIIQGSKELTIGMVEGVTGVVMNPLRGAQTNGPMGFLKGTVTGLLGLPMKPVAGVFDFASRATQGIRNRSVHHGRRGLRLPRVFGRFNELKFYREEDVVAHMLVRKTETDEKIIYHSHLDQMVHVHELAEEARARQSMVPLHRQVMKMQRYETSQDDVERGKRAVYTVVFTKKSLGLELETDFYGEAVIIKNCLDRSSIQEAQTTSRDVTSKLLQAGDVLIQLGDVNVRNIGFRETIALIKGSSRPVTLTFESCDVFDDDDESPVDVKYIYSPNAASVATATTHQSPHSASLKVRQTHWVIITDKRVLYIQLDSDSILDDAILEWSVPLRSIHSIEVLEDAIQLHLRVGVNSIFTGPLRRPEWKHETPHAVETMNVFYHAMKKSFRMNADLADVQEVYPSDTSFSSILRVAVSGTTKRRRWCVLSRNCLYVFAMYPRKTLRLVVPLGRVAVTKDSALSWKIQCGVQNETIPVLQVDGPSLSEKMVADLTLITEKPEEVEMWMSALQHAAGKGMRHSKGTRFYAATGATMLSIGCKETKAYVVVQLVDALKKTLAVFKEG</sequence>
<dbReference type="Gene3D" id="2.30.29.30">
    <property type="entry name" value="Pleckstrin-homology domain (PH domain)/Phosphotyrosine-binding domain (PTB)"/>
    <property type="match status" value="3"/>
</dbReference>
<evidence type="ECO:0000259" key="3">
    <source>
        <dbReference type="PROSITE" id="PS50003"/>
    </source>
</evidence>
<feature type="domain" description="PH" evidence="3">
    <location>
        <begin position="4031"/>
        <end position="4140"/>
    </location>
</feature>
<dbReference type="InterPro" id="IPR009543">
    <property type="entry name" value="VPS13_VAB"/>
</dbReference>
<dbReference type="SUPFAM" id="SSF50729">
    <property type="entry name" value="PH domain-like"/>
    <property type="match status" value="2"/>
</dbReference>
<dbReference type="PANTHER" id="PTHR16166:SF93">
    <property type="entry name" value="INTERMEMBRANE LIPID TRANSFER PROTEIN VPS13"/>
    <property type="match status" value="1"/>
</dbReference>
<dbReference type="SMART" id="SM00228">
    <property type="entry name" value="PDZ"/>
    <property type="match status" value="1"/>
</dbReference>
<dbReference type="GO" id="GO:0006623">
    <property type="term" value="P:protein targeting to vacuole"/>
    <property type="evidence" value="ECO:0007669"/>
    <property type="project" value="TreeGrafter"/>
</dbReference>
<dbReference type="GeneID" id="20082018"/>
<dbReference type="SMART" id="SM00233">
    <property type="entry name" value="PH"/>
    <property type="match status" value="2"/>
</dbReference>
<dbReference type="InterPro" id="IPR011993">
    <property type="entry name" value="PH-like_dom_sf"/>
</dbReference>
<dbReference type="VEuPathDB" id="FungiDB:H310_04968"/>
<dbReference type="SUPFAM" id="SSF49562">
    <property type="entry name" value="C2 domain (Calcium/lipid-binding domain, CaLB)"/>
    <property type="match status" value="1"/>
</dbReference>
<dbReference type="OrthoDB" id="428159at2759"/>
<dbReference type="EMBL" id="KI913959">
    <property type="protein sequence ID" value="ETW03540.1"/>
    <property type="molecule type" value="Genomic_DNA"/>
</dbReference>
<dbReference type="Gene3D" id="2.30.42.10">
    <property type="match status" value="1"/>
</dbReference>
<dbReference type="RefSeq" id="XP_008867769.1">
    <property type="nucleotide sequence ID" value="XM_008869547.1"/>
</dbReference>
<dbReference type="PANTHER" id="PTHR16166">
    <property type="entry name" value="VACUOLAR PROTEIN SORTING-ASSOCIATED PROTEIN VPS13"/>
    <property type="match status" value="1"/>
</dbReference>
<keyword evidence="2" id="KW-0732">Signal</keyword>
<dbReference type="SUPFAM" id="SSF50156">
    <property type="entry name" value="PDZ domain-like"/>
    <property type="match status" value="1"/>
</dbReference>
<evidence type="ECO:0000256" key="2">
    <source>
        <dbReference type="SAM" id="SignalP"/>
    </source>
</evidence>
<dbReference type="InterPro" id="IPR035892">
    <property type="entry name" value="C2_domain_sf"/>
</dbReference>
<reference evidence="5" key="1">
    <citation type="submission" date="2013-12" db="EMBL/GenBank/DDBJ databases">
        <title>The Genome Sequence of Aphanomyces invadans NJM9701.</title>
        <authorList>
            <consortium name="The Broad Institute Genomics Platform"/>
            <person name="Russ C."/>
            <person name="Tyler B."/>
            <person name="van West P."/>
            <person name="Dieguez-Uribeondo J."/>
            <person name="Young S.K."/>
            <person name="Zeng Q."/>
            <person name="Gargeya S."/>
            <person name="Fitzgerald M."/>
            <person name="Abouelleil A."/>
            <person name="Alvarado L."/>
            <person name="Chapman S.B."/>
            <person name="Gainer-Dewar J."/>
            <person name="Goldberg J."/>
            <person name="Griggs A."/>
            <person name="Gujja S."/>
            <person name="Hansen M."/>
            <person name="Howarth C."/>
            <person name="Imamovic A."/>
            <person name="Ireland A."/>
            <person name="Larimer J."/>
            <person name="McCowan C."/>
            <person name="Murphy C."/>
            <person name="Pearson M."/>
            <person name="Poon T.W."/>
            <person name="Priest M."/>
            <person name="Roberts A."/>
            <person name="Saif S."/>
            <person name="Shea T."/>
            <person name="Sykes S."/>
            <person name="Wortman J."/>
            <person name="Nusbaum C."/>
            <person name="Birren B."/>
        </authorList>
    </citation>
    <scope>NUCLEOTIDE SEQUENCE [LARGE SCALE GENOMIC DNA]</scope>
    <source>
        <strain evidence="5">NJM9701</strain>
    </source>
</reference>
<accession>A0A024UBG9</accession>
<feature type="domain" description="PH" evidence="3">
    <location>
        <begin position="2895"/>
        <end position="3147"/>
    </location>
</feature>
<evidence type="ECO:0000259" key="4">
    <source>
        <dbReference type="PROSITE" id="PS50004"/>
    </source>
</evidence>
<evidence type="ECO:0000256" key="1">
    <source>
        <dbReference type="ARBA" id="ARBA00006545"/>
    </source>
</evidence>
<dbReference type="InterPro" id="IPR001849">
    <property type="entry name" value="PH_domain"/>
</dbReference>